<protein>
    <submittedName>
        <fullName evidence="1">Coiled-coil domain containing 152</fullName>
    </submittedName>
</protein>
<reference evidence="1" key="1">
    <citation type="submission" date="2016-05" db="EMBL/GenBank/DDBJ databases">
        <authorList>
            <person name="Lavstsen T."/>
            <person name="Jespersen J.S."/>
        </authorList>
    </citation>
    <scope>NUCLEOTIDE SEQUENCE</scope>
    <source>
        <tissue evidence="1">Brain</tissue>
    </source>
</reference>
<organism evidence="1">
    <name type="scientific">Nothobranchius kadleci</name>
    <name type="common">African annual killifish</name>
    <dbReference type="NCBI Taxonomy" id="1051664"/>
    <lineage>
        <taxon>Eukaryota</taxon>
        <taxon>Metazoa</taxon>
        <taxon>Chordata</taxon>
        <taxon>Craniata</taxon>
        <taxon>Vertebrata</taxon>
        <taxon>Euteleostomi</taxon>
        <taxon>Actinopterygii</taxon>
        <taxon>Neopterygii</taxon>
        <taxon>Teleostei</taxon>
        <taxon>Neoteleostei</taxon>
        <taxon>Acanthomorphata</taxon>
        <taxon>Ovalentaria</taxon>
        <taxon>Atherinomorphae</taxon>
        <taxon>Cyprinodontiformes</taxon>
        <taxon>Nothobranchiidae</taxon>
        <taxon>Nothobranchius</taxon>
    </lineage>
</organism>
<accession>A0A1A8CSK7</accession>
<dbReference type="InterPro" id="IPR038827">
    <property type="entry name" value="CCDC152"/>
</dbReference>
<name>A0A1A8CSK7_NOTKA</name>
<sequence>MEWVVLEVHASRARMLGAKLARAQSSAQRSHQQQLHGPNLLPQSVFKRKLQYFQEEKNKEILALRQRIRELETSQRASSLSDSKRRKM</sequence>
<reference evidence="1" key="2">
    <citation type="submission" date="2016-06" db="EMBL/GenBank/DDBJ databases">
        <title>The genome of a short-lived fish provides insights into sex chromosome evolution and the genetic control of aging.</title>
        <authorList>
            <person name="Reichwald K."/>
            <person name="Felder M."/>
            <person name="Petzold A."/>
            <person name="Koch P."/>
            <person name="Groth M."/>
            <person name="Platzer M."/>
        </authorList>
    </citation>
    <scope>NUCLEOTIDE SEQUENCE</scope>
    <source>
        <tissue evidence="1">Brain</tissue>
    </source>
</reference>
<dbReference type="PANTHER" id="PTHR35253:SF1">
    <property type="entry name" value="COILED-COIL DOMAIN-CONTAINING PROTEIN 152"/>
    <property type="match status" value="1"/>
</dbReference>
<dbReference type="EMBL" id="HADZ01017829">
    <property type="protein sequence ID" value="SBP81770.1"/>
    <property type="molecule type" value="Transcribed_RNA"/>
</dbReference>
<dbReference type="PANTHER" id="PTHR35253">
    <property type="entry name" value="COILED-COIL DOMAIN-CONTAINING PROTEIN 152"/>
    <property type="match status" value="1"/>
</dbReference>
<evidence type="ECO:0000313" key="1">
    <source>
        <dbReference type="EMBL" id="SBP81770.1"/>
    </source>
</evidence>
<proteinExistence type="predicted"/>
<gene>
    <name evidence="1" type="primary">CCDC152</name>
</gene>
<dbReference type="AlphaFoldDB" id="A0A1A8CSK7"/>